<evidence type="ECO:0008006" key="3">
    <source>
        <dbReference type="Google" id="ProtNLM"/>
    </source>
</evidence>
<dbReference type="Proteomes" id="UP000246635">
    <property type="component" value="Unassembled WGS sequence"/>
</dbReference>
<keyword evidence="2" id="KW-1185">Reference proteome</keyword>
<comment type="caution">
    <text evidence="1">The sequence shown here is derived from an EMBL/GenBank/DDBJ whole genome shotgun (WGS) entry which is preliminary data.</text>
</comment>
<dbReference type="AlphaFoldDB" id="A0A2V2Z206"/>
<gene>
    <name evidence="1" type="ORF">DFQ01_109140</name>
</gene>
<name>A0A2V2Z206_9BACL</name>
<protein>
    <recommendedName>
        <fullName evidence="3">DUF5659 domain-containing protein</fullName>
    </recommendedName>
</protein>
<dbReference type="EMBL" id="QGTQ01000009">
    <property type="protein sequence ID" value="PWW02515.1"/>
    <property type="molecule type" value="Genomic_DNA"/>
</dbReference>
<dbReference type="OrthoDB" id="2932668at2"/>
<accession>A0A2V2Z206</accession>
<sequence length="63" mass="7839">MTNNNQEYFYCYSTNLFRFLKMVKKINYICTALHERSFQQFWLFRSDEPLKDALREYRNNGLK</sequence>
<evidence type="ECO:0000313" key="2">
    <source>
        <dbReference type="Proteomes" id="UP000246635"/>
    </source>
</evidence>
<reference evidence="1 2" key="1">
    <citation type="submission" date="2018-05" db="EMBL/GenBank/DDBJ databases">
        <title>Genomic Encyclopedia of Type Strains, Phase III (KMG-III): the genomes of soil and plant-associated and newly described type strains.</title>
        <authorList>
            <person name="Whitman W."/>
        </authorList>
    </citation>
    <scope>NUCLEOTIDE SEQUENCE [LARGE SCALE GENOMIC DNA]</scope>
    <source>
        <strain evidence="1 2">CECT 5696</strain>
    </source>
</reference>
<evidence type="ECO:0000313" key="1">
    <source>
        <dbReference type="EMBL" id="PWW02515.1"/>
    </source>
</evidence>
<organism evidence="1 2">
    <name type="scientific">Paenibacillus cellulosilyticus</name>
    <dbReference type="NCBI Taxonomy" id="375489"/>
    <lineage>
        <taxon>Bacteria</taxon>
        <taxon>Bacillati</taxon>
        <taxon>Bacillota</taxon>
        <taxon>Bacilli</taxon>
        <taxon>Bacillales</taxon>
        <taxon>Paenibacillaceae</taxon>
        <taxon>Paenibacillus</taxon>
    </lineage>
</organism>
<proteinExistence type="predicted"/>